<dbReference type="AlphaFoldDB" id="A0A545TLM9"/>
<dbReference type="InterPro" id="IPR036388">
    <property type="entry name" value="WH-like_DNA-bd_sf"/>
</dbReference>
<comment type="caution">
    <text evidence="6">The sequence shown here is derived from an EMBL/GenBank/DDBJ whole genome shotgun (WGS) entry which is preliminary data.</text>
</comment>
<dbReference type="Gene3D" id="1.10.10.10">
    <property type="entry name" value="Winged helix-like DNA-binding domain superfamily/Winged helix DNA-binding domain"/>
    <property type="match status" value="1"/>
</dbReference>
<dbReference type="Gene3D" id="3.40.50.10490">
    <property type="entry name" value="Glucose-6-phosphate isomerase like protein, domain 1"/>
    <property type="match status" value="1"/>
</dbReference>
<evidence type="ECO:0000313" key="7">
    <source>
        <dbReference type="Proteomes" id="UP000319732"/>
    </source>
</evidence>
<dbReference type="Pfam" id="PF01418">
    <property type="entry name" value="HTH_6"/>
    <property type="match status" value="1"/>
</dbReference>
<dbReference type="InterPro" id="IPR046348">
    <property type="entry name" value="SIS_dom_sf"/>
</dbReference>
<dbReference type="OrthoDB" id="3237351at2"/>
<keyword evidence="2" id="KW-0238">DNA-binding</keyword>
<dbReference type="PANTHER" id="PTHR30514">
    <property type="entry name" value="GLUCOKINASE"/>
    <property type="match status" value="1"/>
</dbReference>
<evidence type="ECO:0000256" key="1">
    <source>
        <dbReference type="ARBA" id="ARBA00023015"/>
    </source>
</evidence>
<gene>
    <name evidence="6" type="ORF">FKG94_13705</name>
</gene>
<dbReference type="GO" id="GO:0097367">
    <property type="term" value="F:carbohydrate derivative binding"/>
    <property type="evidence" value="ECO:0007669"/>
    <property type="project" value="InterPro"/>
</dbReference>
<dbReference type="SUPFAM" id="SSF46689">
    <property type="entry name" value="Homeodomain-like"/>
    <property type="match status" value="1"/>
</dbReference>
<dbReference type="InterPro" id="IPR001347">
    <property type="entry name" value="SIS_dom"/>
</dbReference>
<dbReference type="RefSeq" id="WP_142904908.1">
    <property type="nucleotide sequence ID" value="NZ_ML660094.1"/>
</dbReference>
<organism evidence="6 7">
    <name type="scientific">Exilibacterium tricleocarpae</name>
    <dbReference type="NCBI Taxonomy" id="2591008"/>
    <lineage>
        <taxon>Bacteria</taxon>
        <taxon>Pseudomonadati</taxon>
        <taxon>Pseudomonadota</taxon>
        <taxon>Gammaproteobacteria</taxon>
        <taxon>Cellvibrionales</taxon>
        <taxon>Cellvibrionaceae</taxon>
        <taxon>Exilibacterium</taxon>
    </lineage>
</organism>
<dbReference type="InterPro" id="IPR035472">
    <property type="entry name" value="RpiR-like_SIS"/>
</dbReference>
<dbReference type="CDD" id="cd05013">
    <property type="entry name" value="SIS_RpiR"/>
    <property type="match status" value="1"/>
</dbReference>
<dbReference type="Pfam" id="PF01380">
    <property type="entry name" value="SIS"/>
    <property type="match status" value="1"/>
</dbReference>
<evidence type="ECO:0000256" key="2">
    <source>
        <dbReference type="ARBA" id="ARBA00023125"/>
    </source>
</evidence>
<feature type="domain" description="SIS" evidence="5">
    <location>
        <begin position="126"/>
        <end position="264"/>
    </location>
</feature>
<sequence length="305" mass="33803">MATISDLLKFNWNELTKSDKKVGRALLSAYPLAGLETLADLAERAQVSVPSVIRCIKKLGFDGYPEFQKALHREIQIAMSSLLTTDNSGTPAAPETQHDVDDGVRLLQQSIAETFDRVQLSELRAVANLLSDPRSRILVVGGIVSQVLARYFHTYMIRIRPNIDLVENNPLERSERLLDINKKDIVVVFDFPNYDNDNISFARLAKERNAAVVLFTDQAMSPISNFADSVITSSTKSASLFNSMVPAMSILEALFSELVLIIGTKARDRIKRLSGVPGDVAVNWDREHDDDVKAGAHHSLIGRLT</sequence>
<dbReference type="GO" id="GO:0003700">
    <property type="term" value="F:DNA-binding transcription factor activity"/>
    <property type="evidence" value="ECO:0007669"/>
    <property type="project" value="InterPro"/>
</dbReference>
<dbReference type="InterPro" id="IPR047640">
    <property type="entry name" value="RpiR-like"/>
</dbReference>
<evidence type="ECO:0000259" key="5">
    <source>
        <dbReference type="PROSITE" id="PS51464"/>
    </source>
</evidence>
<keyword evidence="7" id="KW-1185">Reference proteome</keyword>
<keyword evidence="3" id="KW-0804">Transcription</keyword>
<evidence type="ECO:0000313" key="6">
    <source>
        <dbReference type="EMBL" id="TQV78129.1"/>
    </source>
</evidence>
<dbReference type="Proteomes" id="UP000319732">
    <property type="component" value="Unassembled WGS sequence"/>
</dbReference>
<name>A0A545TLM9_9GAMM</name>
<dbReference type="EMBL" id="VHSG01000013">
    <property type="protein sequence ID" value="TQV78129.1"/>
    <property type="molecule type" value="Genomic_DNA"/>
</dbReference>
<dbReference type="SUPFAM" id="SSF53697">
    <property type="entry name" value="SIS domain"/>
    <property type="match status" value="1"/>
</dbReference>
<dbReference type="PROSITE" id="PS51071">
    <property type="entry name" value="HTH_RPIR"/>
    <property type="match status" value="1"/>
</dbReference>
<dbReference type="InterPro" id="IPR009057">
    <property type="entry name" value="Homeodomain-like_sf"/>
</dbReference>
<dbReference type="InterPro" id="IPR000281">
    <property type="entry name" value="HTH_RpiR"/>
</dbReference>
<evidence type="ECO:0000256" key="3">
    <source>
        <dbReference type="ARBA" id="ARBA00023163"/>
    </source>
</evidence>
<reference evidence="6 7" key="1">
    <citation type="submission" date="2019-06" db="EMBL/GenBank/DDBJ databases">
        <title>Whole genome sequence for Cellvibrionaceae sp. R142.</title>
        <authorList>
            <person name="Wang G."/>
        </authorList>
    </citation>
    <scope>NUCLEOTIDE SEQUENCE [LARGE SCALE GENOMIC DNA]</scope>
    <source>
        <strain evidence="6 7">R142</strain>
    </source>
</reference>
<dbReference type="PANTHER" id="PTHR30514:SF18">
    <property type="entry name" value="RPIR-FAMILY TRANSCRIPTIONAL REGULATOR"/>
    <property type="match status" value="1"/>
</dbReference>
<proteinExistence type="predicted"/>
<evidence type="ECO:0000259" key="4">
    <source>
        <dbReference type="PROSITE" id="PS51071"/>
    </source>
</evidence>
<protein>
    <submittedName>
        <fullName evidence="6">MurR/RpiR family transcriptional regulator</fullName>
    </submittedName>
</protein>
<feature type="domain" description="HTH rpiR-type" evidence="4">
    <location>
        <begin position="2"/>
        <end position="78"/>
    </location>
</feature>
<dbReference type="GO" id="GO:0003677">
    <property type="term" value="F:DNA binding"/>
    <property type="evidence" value="ECO:0007669"/>
    <property type="project" value="UniProtKB-KW"/>
</dbReference>
<dbReference type="PROSITE" id="PS51464">
    <property type="entry name" value="SIS"/>
    <property type="match status" value="1"/>
</dbReference>
<accession>A0A545TLM9</accession>
<dbReference type="GO" id="GO:1901135">
    <property type="term" value="P:carbohydrate derivative metabolic process"/>
    <property type="evidence" value="ECO:0007669"/>
    <property type="project" value="InterPro"/>
</dbReference>
<keyword evidence="1" id="KW-0805">Transcription regulation</keyword>